<evidence type="ECO:0000313" key="1">
    <source>
        <dbReference type="EMBL" id="GGE29074.1"/>
    </source>
</evidence>
<dbReference type="InterPro" id="IPR008969">
    <property type="entry name" value="CarboxyPept-like_regulatory"/>
</dbReference>
<sequence>MNRLLLFLLLFTVHSIAYSQQLIKGKVIDAETRSVIAGASIYINNSSLGTSSNKEGTFSLNTSNNIFELVITYMGYDKQIIQVQLPLEKELLIQLKQKSTAIEEVVVRNYLKDGWKEWGNFFVENLIGSGDFADECEILNPEVVKFHFNKKDNVLIAVCTEPIIIRNKALGYELTYDLANFNMNFSTKMFFFEGYAFFKDLGKGRSKYRKNREDAYMLSMNRFVSSTYHKSWAKDGYTVRKLVKKENEVRVNARTKFAEIKKTVDRNFNGNWKLFYASQKDVSEDQVNTLNRQMIQHEKISYLMGVMLPEEIIVNEDKDRMLKEVLYQDYLYIIFPSSFEKSNRKLLKKAASQVSELYLAEPEGIIIESQGSYFPTSNWILSGYAVGYSKLAYLLPLDYQVSE</sequence>
<keyword evidence="2" id="KW-1185">Reference proteome</keyword>
<dbReference type="SUPFAM" id="SSF49464">
    <property type="entry name" value="Carboxypeptidase regulatory domain-like"/>
    <property type="match status" value="1"/>
</dbReference>
<dbReference type="EMBL" id="BMKM01000009">
    <property type="protein sequence ID" value="GGE29074.1"/>
    <property type="molecule type" value="Genomic_DNA"/>
</dbReference>
<organism evidence="1 2">
    <name type="scientific">Sphingobacterium cellulitidis</name>
    <dbReference type="NCBI Taxonomy" id="1768011"/>
    <lineage>
        <taxon>Bacteria</taxon>
        <taxon>Pseudomonadati</taxon>
        <taxon>Bacteroidota</taxon>
        <taxon>Sphingobacteriia</taxon>
        <taxon>Sphingobacteriales</taxon>
        <taxon>Sphingobacteriaceae</taxon>
        <taxon>Sphingobacterium</taxon>
    </lineage>
</organism>
<reference evidence="1" key="1">
    <citation type="journal article" date="2014" name="Int. J. Syst. Evol. Microbiol.">
        <title>Complete genome sequence of Corynebacterium casei LMG S-19264T (=DSM 44701T), isolated from a smear-ripened cheese.</title>
        <authorList>
            <consortium name="US DOE Joint Genome Institute (JGI-PGF)"/>
            <person name="Walter F."/>
            <person name="Albersmeier A."/>
            <person name="Kalinowski J."/>
            <person name="Ruckert C."/>
        </authorList>
    </citation>
    <scope>NUCLEOTIDE SEQUENCE</scope>
    <source>
        <strain evidence="1">CGMCC 1.15966</strain>
    </source>
</reference>
<gene>
    <name evidence="1" type="ORF">GCM10011516_28530</name>
</gene>
<reference evidence="1" key="2">
    <citation type="submission" date="2020-09" db="EMBL/GenBank/DDBJ databases">
        <authorList>
            <person name="Sun Q."/>
            <person name="Zhou Y."/>
        </authorList>
    </citation>
    <scope>NUCLEOTIDE SEQUENCE</scope>
    <source>
        <strain evidence="1">CGMCC 1.15966</strain>
    </source>
</reference>
<name>A0A8H9KWN5_9SPHI</name>
<protein>
    <recommendedName>
        <fullName evidence="3">Carboxypeptidase-like regulatory domain-containing protein</fullName>
    </recommendedName>
</protein>
<comment type="caution">
    <text evidence="1">The sequence shown here is derived from an EMBL/GenBank/DDBJ whole genome shotgun (WGS) entry which is preliminary data.</text>
</comment>
<proteinExistence type="predicted"/>
<accession>A0A8H9KWN5</accession>
<dbReference type="Pfam" id="PF13715">
    <property type="entry name" value="CarbopepD_reg_2"/>
    <property type="match status" value="1"/>
</dbReference>
<dbReference type="Gene3D" id="2.60.40.1120">
    <property type="entry name" value="Carboxypeptidase-like, regulatory domain"/>
    <property type="match status" value="1"/>
</dbReference>
<dbReference type="RefSeq" id="WP_182499444.1">
    <property type="nucleotide sequence ID" value="NZ_BMKM01000009.1"/>
</dbReference>
<evidence type="ECO:0000313" key="2">
    <source>
        <dbReference type="Proteomes" id="UP000614460"/>
    </source>
</evidence>
<dbReference type="AlphaFoldDB" id="A0A8H9KWN5"/>
<dbReference type="Proteomes" id="UP000614460">
    <property type="component" value="Unassembled WGS sequence"/>
</dbReference>
<evidence type="ECO:0008006" key="3">
    <source>
        <dbReference type="Google" id="ProtNLM"/>
    </source>
</evidence>